<feature type="non-terminal residue" evidence="1">
    <location>
        <position position="171"/>
    </location>
</feature>
<dbReference type="PANTHER" id="PTHR42085">
    <property type="entry name" value="F-BOX DOMAIN-CONTAINING PROTEIN"/>
    <property type="match status" value="1"/>
</dbReference>
<dbReference type="OrthoDB" id="3650108at2759"/>
<organism evidence="1 2">
    <name type="scientific">Baudoinia panamericana (strain UAMH 10762)</name>
    <name type="common">Angels' share fungus</name>
    <name type="synonym">Baudoinia compniacensis (strain UAMH 10762)</name>
    <dbReference type="NCBI Taxonomy" id="717646"/>
    <lineage>
        <taxon>Eukaryota</taxon>
        <taxon>Fungi</taxon>
        <taxon>Dikarya</taxon>
        <taxon>Ascomycota</taxon>
        <taxon>Pezizomycotina</taxon>
        <taxon>Dothideomycetes</taxon>
        <taxon>Dothideomycetidae</taxon>
        <taxon>Mycosphaerellales</taxon>
        <taxon>Teratosphaeriaceae</taxon>
        <taxon>Baudoinia</taxon>
    </lineage>
</organism>
<dbReference type="PANTHER" id="PTHR42085:SF1">
    <property type="entry name" value="F-BOX DOMAIN-CONTAINING PROTEIN"/>
    <property type="match status" value="1"/>
</dbReference>
<dbReference type="KEGG" id="bcom:BAUCODRAFT_50523"/>
<reference evidence="1 2" key="1">
    <citation type="journal article" date="2012" name="PLoS Pathog.">
        <title>Diverse lifestyles and strategies of plant pathogenesis encoded in the genomes of eighteen Dothideomycetes fungi.</title>
        <authorList>
            <person name="Ohm R.A."/>
            <person name="Feau N."/>
            <person name="Henrissat B."/>
            <person name="Schoch C.L."/>
            <person name="Horwitz B.A."/>
            <person name="Barry K.W."/>
            <person name="Condon B.J."/>
            <person name="Copeland A.C."/>
            <person name="Dhillon B."/>
            <person name="Glaser F."/>
            <person name="Hesse C.N."/>
            <person name="Kosti I."/>
            <person name="LaButti K."/>
            <person name="Lindquist E.A."/>
            <person name="Lucas S."/>
            <person name="Salamov A.A."/>
            <person name="Bradshaw R.E."/>
            <person name="Ciuffetti L."/>
            <person name="Hamelin R.C."/>
            <person name="Kema G.H.J."/>
            <person name="Lawrence C."/>
            <person name="Scott J.A."/>
            <person name="Spatafora J.W."/>
            <person name="Turgeon B.G."/>
            <person name="de Wit P.J.G.M."/>
            <person name="Zhong S."/>
            <person name="Goodwin S.B."/>
            <person name="Grigoriev I.V."/>
        </authorList>
    </citation>
    <scope>NUCLEOTIDE SEQUENCE [LARGE SCALE GENOMIC DNA]</scope>
    <source>
        <strain evidence="1 2">UAMH 10762</strain>
    </source>
</reference>
<evidence type="ECO:0000313" key="1">
    <source>
        <dbReference type="EMBL" id="EMC98624.1"/>
    </source>
</evidence>
<sequence>ELHLLGLPAELRNLIYTYALVESKTRHINVHETGHTEPPLLLACRQIREEAAPIFYSDNNFMLHIHEYDGVVAIPFYRLLQKYRTKRKTNNVRHTLCHGPGRDDCGEVVNTDNLMIWLTAFFDTPEICPFLHQDVVANSGNAEVIARGAFGAVKRFRHKPWDVVEKVVGDY</sequence>
<dbReference type="OMA" id="HIHEYDG"/>
<protein>
    <submittedName>
        <fullName evidence="1">Uncharacterized protein</fullName>
    </submittedName>
</protein>
<dbReference type="HOGENOM" id="CLU_1566592_0_0_1"/>
<proteinExistence type="predicted"/>
<dbReference type="GeneID" id="19114979"/>
<dbReference type="eggNOG" id="ENOG502R0TP">
    <property type="taxonomic scope" value="Eukaryota"/>
</dbReference>
<dbReference type="AlphaFoldDB" id="M2NH21"/>
<name>M2NH21_BAUPA</name>
<feature type="non-terminal residue" evidence="1">
    <location>
        <position position="1"/>
    </location>
</feature>
<accession>M2NH21</accession>
<keyword evidence="2" id="KW-1185">Reference proteome</keyword>
<dbReference type="InterPro" id="IPR038883">
    <property type="entry name" value="AN11006-like"/>
</dbReference>
<dbReference type="RefSeq" id="XP_007673660.1">
    <property type="nucleotide sequence ID" value="XM_007675470.1"/>
</dbReference>
<gene>
    <name evidence="1" type="ORF">BAUCODRAFT_50523</name>
</gene>
<evidence type="ECO:0000313" key="2">
    <source>
        <dbReference type="Proteomes" id="UP000011761"/>
    </source>
</evidence>
<dbReference type="Proteomes" id="UP000011761">
    <property type="component" value="Unassembled WGS sequence"/>
</dbReference>
<dbReference type="EMBL" id="KB445552">
    <property type="protein sequence ID" value="EMC98624.1"/>
    <property type="molecule type" value="Genomic_DNA"/>
</dbReference>